<proteinExistence type="inferred from homology"/>
<dbReference type="GO" id="GO:0005525">
    <property type="term" value="F:GTP binding"/>
    <property type="evidence" value="ECO:0007669"/>
    <property type="project" value="UniProtKB-UniRule"/>
</dbReference>
<keyword evidence="6 8" id="KW-0460">Magnesium</keyword>
<dbReference type="NCBIfam" id="NF002223">
    <property type="entry name" value="PRK01117.1"/>
    <property type="match status" value="1"/>
</dbReference>
<dbReference type="InterPro" id="IPR033128">
    <property type="entry name" value="Adenylosuccin_syn_Lys_AS"/>
</dbReference>
<dbReference type="NCBIfam" id="TIGR00184">
    <property type="entry name" value="purA"/>
    <property type="match status" value="1"/>
</dbReference>
<accession>A0A1H2PVR9</accession>
<dbReference type="EC" id="6.3.4.4" evidence="8 10"/>
<feature type="binding site" evidence="8">
    <location>
        <position position="151"/>
    </location>
    <ligand>
        <name>IMP</name>
        <dbReference type="ChEBI" id="CHEBI:58053"/>
        <note>ligand shared between dimeric partners</note>
    </ligand>
</feature>
<keyword evidence="5 8" id="KW-0658">Purine biosynthesis</keyword>
<keyword evidence="7 8" id="KW-0342">GTP-binding</keyword>
<dbReference type="GO" id="GO:0004019">
    <property type="term" value="F:adenylosuccinate synthase activity"/>
    <property type="evidence" value="ECO:0007669"/>
    <property type="project" value="UniProtKB-UniRule"/>
</dbReference>
<dbReference type="InterPro" id="IPR042109">
    <property type="entry name" value="Adenylosuccinate_synth_dom1"/>
</dbReference>
<evidence type="ECO:0000313" key="12">
    <source>
        <dbReference type="Proteomes" id="UP000243719"/>
    </source>
</evidence>
<dbReference type="InterPro" id="IPR027417">
    <property type="entry name" value="P-loop_NTPase"/>
</dbReference>
<dbReference type="UniPathway" id="UPA00075">
    <property type="reaction ID" value="UER00335"/>
</dbReference>
<comment type="subunit">
    <text evidence="1 8">Homodimer.</text>
</comment>
<feature type="active site" description="Proton donor" evidence="8">
    <location>
        <position position="49"/>
    </location>
</feature>
<reference evidence="12" key="1">
    <citation type="submission" date="2016-09" db="EMBL/GenBank/DDBJ databases">
        <authorList>
            <person name="Varghese N."/>
            <person name="Submissions S."/>
        </authorList>
    </citation>
    <scope>NUCLEOTIDE SEQUENCE [LARGE SCALE GENOMIC DNA]</scope>
    <source>
        <strain evidence="12">JS23</strain>
    </source>
</reference>
<dbReference type="InterPro" id="IPR018220">
    <property type="entry name" value="Adenylosuccin_syn_GTP-bd"/>
</dbReference>
<comment type="pathway">
    <text evidence="8 10">Purine metabolism; AMP biosynthesis via de novo pathway; AMP from IMP: step 1/2.</text>
</comment>
<feature type="binding site" description="in other chain" evidence="8">
    <location>
        <position position="319"/>
    </location>
    <ligand>
        <name>IMP</name>
        <dbReference type="ChEBI" id="CHEBI:58053"/>
        <note>ligand shared between dimeric partners</note>
    </ligand>
</feature>
<evidence type="ECO:0000256" key="1">
    <source>
        <dbReference type="ARBA" id="ARBA00011738"/>
    </source>
</evidence>
<evidence type="ECO:0000256" key="5">
    <source>
        <dbReference type="ARBA" id="ARBA00022755"/>
    </source>
</evidence>
<dbReference type="AlphaFoldDB" id="A0A1H2PVR9"/>
<feature type="active site" evidence="9">
    <location>
        <position position="148"/>
    </location>
</feature>
<dbReference type="GO" id="GO:0044208">
    <property type="term" value="P:'de novo' AMP biosynthetic process"/>
    <property type="evidence" value="ECO:0007669"/>
    <property type="project" value="UniProtKB-UniRule"/>
</dbReference>
<feature type="binding site" evidence="8">
    <location>
        <begin position="48"/>
        <end position="50"/>
    </location>
    <ligand>
        <name>GTP</name>
        <dbReference type="ChEBI" id="CHEBI:37565"/>
    </ligand>
</feature>
<feature type="binding site" description="in other chain" evidence="8">
    <location>
        <begin position="46"/>
        <end position="49"/>
    </location>
    <ligand>
        <name>IMP</name>
        <dbReference type="ChEBI" id="CHEBI:58053"/>
        <note>ligand shared between dimeric partners</note>
    </ligand>
</feature>
<comment type="catalytic activity">
    <reaction evidence="8 10">
        <text>IMP + L-aspartate + GTP = N(6)-(1,2-dicarboxyethyl)-AMP + GDP + phosphate + 2 H(+)</text>
        <dbReference type="Rhea" id="RHEA:15753"/>
        <dbReference type="ChEBI" id="CHEBI:15378"/>
        <dbReference type="ChEBI" id="CHEBI:29991"/>
        <dbReference type="ChEBI" id="CHEBI:37565"/>
        <dbReference type="ChEBI" id="CHEBI:43474"/>
        <dbReference type="ChEBI" id="CHEBI:57567"/>
        <dbReference type="ChEBI" id="CHEBI:58053"/>
        <dbReference type="ChEBI" id="CHEBI:58189"/>
        <dbReference type="EC" id="6.3.4.4"/>
    </reaction>
</comment>
<dbReference type="PROSITE" id="PS01266">
    <property type="entry name" value="ADENYLOSUCCIN_SYN_1"/>
    <property type="match status" value="1"/>
</dbReference>
<name>A0A1H2PVR9_9BURK</name>
<comment type="function">
    <text evidence="8">Plays an important role in the de novo pathway of purine nucleotide biosynthesis. Catalyzes the first committed step in the biosynthesis of AMP from IMP.</text>
</comment>
<dbReference type="GO" id="GO:0046040">
    <property type="term" value="P:IMP metabolic process"/>
    <property type="evidence" value="ECO:0007669"/>
    <property type="project" value="TreeGrafter"/>
</dbReference>
<feature type="binding site" description="in other chain" evidence="8">
    <location>
        <position position="232"/>
    </location>
    <ligand>
        <name>IMP</name>
        <dbReference type="ChEBI" id="CHEBI:58053"/>
        <note>ligand shared between dimeric partners</note>
    </ligand>
</feature>
<keyword evidence="8" id="KW-0963">Cytoplasm</keyword>
<gene>
    <name evidence="8" type="primary">purA</name>
    <name evidence="11" type="ORF">SAMN05216551_11714</name>
</gene>
<feature type="binding site" evidence="8">
    <location>
        <begin position="315"/>
        <end position="321"/>
    </location>
    <ligand>
        <name>substrate</name>
    </ligand>
</feature>
<dbReference type="InterPro" id="IPR001114">
    <property type="entry name" value="Adenylosuccinate_synthetase"/>
</dbReference>
<feature type="binding site" description="in other chain" evidence="8">
    <location>
        <position position="137"/>
    </location>
    <ligand>
        <name>IMP</name>
        <dbReference type="ChEBI" id="CHEBI:58053"/>
        <note>ligand shared between dimeric partners</note>
    </ligand>
</feature>
<evidence type="ECO:0000256" key="2">
    <source>
        <dbReference type="ARBA" id="ARBA00022598"/>
    </source>
</evidence>
<dbReference type="Proteomes" id="UP000243719">
    <property type="component" value="Unassembled WGS sequence"/>
</dbReference>
<evidence type="ECO:0000256" key="10">
    <source>
        <dbReference type="RuleBase" id="RU000520"/>
    </source>
</evidence>
<dbReference type="RefSeq" id="WP_091913030.1">
    <property type="nucleotide sequence ID" value="NZ_FNLO01000017.1"/>
</dbReference>
<dbReference type="FunFam" id="1.10.300.10:FF:000001">
    <property type="entry name" value="Adenylosuccinate synthetase"/>
    <property type="match status" value="1"/>
</dbReference>
<organism evidence="11 12">
    <name type="scientific">Chitinasiproducens palmae</name>
    <dbReference type="NCBI Taxonomy" id="1770053"/>
    <lineage>
        <taxon>Bacteria</taxon>
        <taxon>Pseudomonadati</taxon>
        <taxon>Pseudomonadota</taxon>
        <taxon>Betaproteobacteria</taxon>
        <taxon>Burkholderiales</taxon>
        <taxon>Burkholderiaceae</taxon>
        <taxon>Chitinasiproducens</taxon>
    </lineage>
</organism>
<evidence type="ECO:0000256" key="4">
    <source>
        <dbReference type="ARBA" id="ARBA00022741"/>
    </source>
</evidence>
<dbReference type="CDD" id="cd03108">
    <property type="entry name" value="AdSS"/>
    <property type="match status" value="1"/>
</dbReference>
<dbReference type="GO" id="GO:0005737">
    <property type="term" value="C:cytoplasm"/>
    <property type="evidence" value="ECO:0007669"/>
    <property type="project" value="UniProtKB-SubCell"/>
</dbReference>
<dbReference type="Gene3D" id="3.40.440.10">
    <property type="entry name" value="Adenylosuccinate Synthetase, subunit A, domain 1"/>
    <property type="match status" value="1"/>
</dbReference>
<protein>
    <recommendedName>
        <fullName evidence="8 10">Adenylosuccinate synthetase</fullName>
        <shortName evidence="8">AMPSase</shortName>
        <shortName evidence="8">AdSS</shortName>
        <ecNumber evidence="8 10">6.3.4.4</ecNumber>
    </recommendedName>
    <alternativeName>
        <fullName evidence="8">IMP--aspartate ligase</fullName>
    </alternativeName>
</protein>
<evidence type="ECO:0000313" key="11">
    <source>
        <dbReference type="EMBL" id="SDV51406.1"/>
    </source>
</evidence>
<dbReference type="PANTHER" id="PTHR11846">
    <property type="entry name" value="ADENYLOSUCCINATE SYNTHETASE"/>
    <property type="match status" value="1"/>
</dbReference>
<feature type="binding site" description="in other chain" evidence="8">
    <location>
        <position position="247"/>
    </location>
    <ligand>
        <name>IMP</name>
        <dbReference type="ChEBI" id="CHEBI:58053"/>
        <note>ligand shared between dimeric partners</note>
    </ligand>
</feature>
<evidence type="ECO:0000256" key="9">
    <source>
        <dbReference type="PROSITE-ProRule" id="PRU10134"/>
    </source>
</evidence>
<dbReference type="PANTHER" id="PTHR11846:SF0">
    <property type="entry name" value="ADENYLOSUCCINATE SYNTHETASE"/>
    <property type="match status" value="1"/>
</dbReference>
<dbReference type="GO" id="GO:0000287">
    <property type="term" value="F:magnesium ion binding"/>
    <property type="evidence" value="ECO:0007669"/>
    <property type="project" value="UniProtKB-UniRule"/>
</dbReference>
<feature type="binding site" evidence="8">
    <location>
        <begin position="20"/>
        <end position="26"/>
    </location>
    <ligand>
        <name>GTP</name>
        <dbReference type="ChEBI" id="CHEBI:37565"/>
    </ligand>
</feature>
<dbReference type="SMART" id="SM00788">
    <property type="entry name" value="Adenylsucc_synt"/>
    <property type="match status" value="1"/>
</dbReference>
<dbReference type="Pfam" id="PF00709">
    <property type="entry name" value="Adenylsucc_synt"/>
    <property type="match status" value="1"/>
</dbReference>
<comment type="similarity">
    <text evidence="8 10">Belongs to the adenylosuccinate synthetase family.</text>
</comment>
<comment type="cofactor">
    <cofactor evidence="8">
        <name>Mg(2+)</name>
        <dbReference type="ChEBI" id="CHEBI:18420"/>
    </cofactor>
    <text evidence="8">Binds 1 Mg(2+) ion per subunit.</text>
</comment>
<sequence>MSGNSSKPGRNVVVVGTQWGDEGKGKIVDWLTHHAKGVVRFQGGHNAGHTLIIGGKKTILRLIPSGIMREDVACYIGNGVVLSPEALFKEIGELEAAGVHVRGRLFVSEACTLILPSHIAIDQGREAKRGAGKIGTTGRGIGPAYEDKVGRRGLRVQDLFDRENFAARLAETLEYHNFILTQYLGQPAVDFQTTLDTMLGYADQLRPLVADVSTRLYEVNQRGESLLFEGAQGTLLDVDHGTYPFVTSSNCVAGSAAAGAGIGPHQLHYVLGITKAYCTRVGSGPFPSELYDNDNPARQDPLGVTLANVGKEFGSVTGRPRRTGWLDAAALRRSIQINGVSGLCITKLDVLDGFEEVQLCIGYRVNGEEVALLPRGAAAVAECEPIYERFPGWSESTVGINDWAALPANARAYLERVEAIVGVPIDMVSTGPDRDETILRRHPFKD</sequence>
<dbReference type="SUPFAM" id="SSF52540">
    <property type="entry name" value="P-loop containing nucleoside triphosphate hydrolases"/>
    <property type="match status" value="1"/>
</dbReference>
<dbReference type="Gene3D" id="1.10.300.10">
    <property type="entry name" value="Adenylosuccinate Synthetase, subunit A, domain 2"/>
    <property type="match status" value="1"/>
</dbReference>
<dbReference type="OrthoDB" id="9807553at2"/>
<feature type="binding site" evidence="8">
    <location>
        <position position="48"/>
    </location>
    <ligand>
        <name>Mg(2+)</name>
        <dbReference type="ChEBI" id="CHEBI:18420"/>
    </ligand>
</feature>
<dbReference type="FunFam" id="3.90.170.10:FF:000001">
    <property type="entry name" value="Adenylosuccinate synthetase"/>
    <property type="match status" value="1"/>
</dbReference>
<dbReference type="InterPro" id="IPR042110">
    <property type="entry name" value="Adenylosuccinate_synth_dom2"/>
</dbReference>
<keyword evidence="3 8" id="KW-0479">Metal-binding</keyword>
<keyword evidence="4 8" id="KW-0547">Nucleotide-binding</keyword>
<feature type="binding site" evidence="8">
    <location>
        <position position="21"/>
    </location>
    <ligand>
        <name>Mg(2+)</name>
        <dbReference type="ChEBI" id="CHEBI:18420"/>
    </ligand>
</feature>
<dbReference type="STRING" id="1770053.SAMN05216551_11714"/>
<evidence type="ECO:0000256" key="8">
    <source>
        <dbReference type="HAMAP-Rule" id="MF_00011"/>
    </source>
</evidence>
<dbReference type="Gene3D" id="3.90.170.10">
    <property type="entry name" value="Adenylosuccinate Synthetase, subunit A, domain 3"/>
    <property type="match status" value="1"/>
</dbReference>
<dbReference type="EMBL" id="FNLO01000017">
    <property type="protein sequence ID" value="SDV51406.1"/>
    <property type="molecule type" value="Genomic_DNA"/>
</dbReference>
<feature type="binding site" evidence="8">
    <location>
        <begin position="347"/>
        <end position="349"/>
    </location>
    <ligand>
        <name>GTP</name>
        <dbReference type="ChEBI" id="CHEBI:37565"/>
    </ligand>
</feature>
<evidence type="ECO:0000256" key="3">
    <source>
        <dbReference type="ARBA" id="ARBA00022723"/>
    </source>
</evidence>
<comment type="subcellular location">
    <subcellularLocation>
        <location evidence="8">Cytoplasm</location>
    </subcellularLocation>
</comment>
<keyword evidence="2 8" id="KW-0436">Ligase</keyword>
<evidence type="ECO:0000256" key="7">
    <source>
        <dbReference type="ARBA" id="ARBA00023134"/>
    </source>
</evidence>
<feature type="active site" description="Proton acceptor" evidence="8">
    <location>
        <position position="21"/>
    </location>
</feature>
<evidence type="ECO:0000256" key="6">
    <source>
        <dbReference type="ARBA" id="ARBA00022842"/>
    </source>
</evidence>
<dbReference type="InterPro" id="IPR042111">
    <property type="entry name" value="Adenylosuccinate_synth_dom3"/>
</dbReference>
<dbReference type="HAMAP" id="MF_00011">
    <property type="entry name" value="Adenylosucc_synth"/>
    <property type="match status" value="1"/>
</dbReference>
<dbReference type="PROSITE" id="PS00513">
    <property type="entry name" value="ADENYLOSUCCIN_SYN_2"/>
    <property type="match status" value="1"/>
</dbReference>
<keyword evidence="12" id="KW-1185">Reference proteome</keyword>
<feature type="binding site" description="in other chain" evidence="8">
    <location>
        <begin position="21"/>
        <end position="24"/>
    </location>
    <ligand>
        <name>IMP</name>
        <dbReference type="ChEBI" id="CHEBI:58053"/>
        <note>ligand shared between dimeric partners</note>
    </ligand>
</feature>
<feature type="binding site" evidence="8">
    <location>
        <position position="321"/>
    </location>
    <ligand>
        <name>GTP</name>
        <dbReference type="ChEBI" id="CHEBI:37565"/>
    </ligand>
</feature>
<feature type="binding site" evidence="8">
    <location>
        <begin position="429"/>
        <end position="431"/>
    </location>
    <ligand>
        <name>GTP</name>
        <dbReference type="ChEBI" id="CHEBI:37565"/>
    </ligand>
</feature>